<sequence length="103" mass="10883">MVGLASRSSSLAARAGTGKVELWKIVFLLSVILFLPQASRSLNIPLALASMLTMTADCGLDSVVLCKSNIFSLSNHGTPPLGRSDAAMAGSHSLETYAWIDFL</sequence>
<evidence type="ECO:0000313" key="1">
    <source>
        <dbReference type="EMBL" id="KAL2043974.1"/>
    </source>
</evidence>
<dbReference type="EMBL" id="JBEFKJ010000010">
    <property type="protein sequence ID" value="KAL2043974.1"/>
    <property type="molecule type" value="Genomic_DNA"/>
</dbReference>
<gene>
    <name evidence="1" type="ORF">N7G274_003494</name>
</gene>
<comment type="caution">
    <text evidence="1">The sequence shown here is derived from an EMBL/GenBank/DDBJ whole genome shotgun (WGS) entry which is preliminary data.</text>
</comment>
<name>A0ABR4AES6_9LECA</name>
<keyword evidence="2" id="KW-1185">Reference proteome</keyword>
<protein>
    <submittedName>
        <fullName evidence="1">Uncharacterized protein</fullName>
    </submittedName>
</protein>
<dbReference type="Proteomes" id="UP001590950">
    <property type="component" value="Unassembled WGS sequence"/>
</dbReference>
<reference evidence="1 2" key="1">
    <citation type="submission" date="2024-09" db="EMBL/GenBank/DDBJ databases">
        <title>Rethinking Asexuality: The Enigmatic Case of Functional Sexual Genes in Lepraria (Stereocaulaceae).</title>
        <authorList>
            <person name="Doellman M."/>
            <person name="Sun Y."/>
            <person name="Barcenas-Pena A."/>
            <person name="Lumbsch H.T."/>
            <person name="Grewe F."/>
        </authorList>
    </citation>
    <scope>NUCLEOTIDE SEQUENCE [LARGE SCALE GENOMIC DNA]</scope>
    <source>
        <strain evidence="1 2">Mercado 3170</strain>
    </source>
</reference>
<accession>A0ABR4AES6</accession>
<proteinExistence type="predicted"/>
<organism evidence="1 2">
    <name type="scientific">Stereocaulon virgatum</name>
    <dbReference type="NCBI Taxonomy" id="373712"/>
    <lineage>
        <taxon>Eukaryota</taxon>
        <taxon>Fungi</taxon>
        <taxon>Dikarya</taxon>
        <taxon>Ascomycota</taxon>
        <taxon>Pezizomycotina</taxon>
        <taxon>Lecanoromycetes</taxon>
        <taxon>OSLEUM clade</taxon>
        <taxon>Lecanoromycetidae</taxon>
        <taxon>Lecanorales</taxon>
        <taxon>Lecanorineae</taxon>
        <taxon>Stereocaulaceae</taxon>
        <taxon>Stereocaulon</taxon>
    </lineage>
</organism>
<evidence type="ECO:0000313" key="2">
    <source>
        <dbReference type="Proteomes" id="UP001590950"/>
    </source>
</evidence>